<dbReference type="GO" id="GO:0016787">
    <property type="term" value="F:hydrolase activity"/>
    <property type="evidence" value="ECO:0007669"/>
    <property type="project" value="UniProtKB-KW"/>
</dbReference>
<evidence type="ECO:0000256" key="1">
    <source>
        <dbReference type="ARBA" id="ARBA00022679"/>
    </source>
</evidence>
<accession>A0A5B6UTF8</accession>
<evidence type="ECO:0000259" key="8">
    <source>
        <dbReference type="Pfam" id="PF17921"/>
    </source>
</evidence>
<keyword evidence="1" id="KW-0808">Transferase</keyword>
<organism evidence="9 10">
    <name type="scientific">Gossypium australe</name>
    <dbReference type="NCBI Taxonomy" id="47621"/>
    <lineage>
        <taxon>Eukaryota</taxon>
        <taxon>Viridiplantae</taxon>
        <taxon>Streptophyta</taxon>
        <taxon>Embryophyta</taxon>
        <taxon>Tracheophyta</taxon>
        <taxon>Spermatophyta</taxon>
        <taxon>Magnoliopsida</taxon>
        <taxon>eudicotyledons</taxon>
        <taxon>Gunneridae</taxon>
        <taxon>Pentapetalae</taxon>
        <taxon>rosids</taxon>
        <taxon>malvids</taxon>
        <taxon>Malvales</taxon>
        <taxon>Malvaceae</taxon>
        <taxon>Malvoideae</taxon>
        <taxon>Gossypium</taxon>
    </lineage>
</organism>
<evidence type="ECO:0000256" key="5">
    <source>
        <dbReference type="ARBA" id="ARBA00022801"/>
    </source>
</evidence>
<proteinExistence type="predicted"/>
<dbReference type="InterPro" id="IPR041588">
    <property type="entry name" value="Integrase_H2C2"/>
</dbReference>
<protein>
    <submittedName>
        <fullName evidence="9">Polyprotein</fullName>
    </submittedName>
</protein>
<dbReference type="PANTHER" id="PTHR37984:SF5">
    <property type="entry name" value="PROTEIN NYNRIN-LIKE"/>
    <property type="match status" value="1"/>
</dbReference>
<keyword evidence="4" id="KW-0255">Endonuclease</keyword>
<evidence type="ECO:0000259" key="7">
    <source>
        <dbReference type="Pfam" id="PF17917"/>
    </source>
</evidence>
<keyword evidence="2" id="KW-0548">Nucleotidyltransferase</keyword>
<dbReference type="AlphaFoldDB" id="A0A5B6UTF8"/>
<evidence type="ECO:0000256" key="6">
    <source>
        <dbReference type="ARBA" id="ARBA00022918"/>
    </source>
</evidence>
<dbReference type="InterPro" id="IPR041373">
    <property type="entry name" value="RT_RNaseH"/>
</dbReference>
<evidence type="ECO:0000313" key="10">
    <source>
        <dbReference type="Proteomes" id="UP000325315"/>
    </source>
</evidence>
<feature type="domain" description="Reverse transcriptase RNase H-like" evidence="7">
    <location>
        <begin position="14"/>
        <end position="111"/>
    </location>
</feature>
<dbReference type="OrthoDB" id="1738613at2759"/>
<dbReference type="Pfam" id="PF17917">
    <property type="entry name" value="RT_RNaseH"/>
    <property type="match status" value="1"/>
</dbReference>
<keyword evidence="3" id="KW-0540">Nuclease</keyword>
<evidence type="ECO:0000256" key="4">
    <source>
        <dbReference type="ARBA" id="ARBA00022759"/>
    </source>
</evidence>
<reference evidence="10" key="1">
    <citation type="journal article" date="2019" name="Plant Biotechnol. J.">
        <title>Genome sequencing of the Australian wild diploid species Gossypium australe highlights disease resistance and delayed gland morphogenesis.</title>
        <authorList>
            <person name="Cai Y."/>
            <person name="Cai X."/>
            <person name="Wang Q."/>
            <person name="Wang P."/>
            <person name="Zhang Y."/>
            <person name="Cai C."/>
            <person name="Xu Y."/>
            <person name="Wang K."/>
            <person name="Zhou Z."/>
            <person name="Wang C."/>
            <person name="Geng S."/>
            <person name="Li B."/>
            <person name="Dong Q."/>
            <person name="Hou Y."/>
            <person name="Wang H."/>
            <person name="Ai P."/>
            <person name="Liu Z."/>
            <person name="Yi F."/>
            <person name="Sun M."/>
            <person name="An G."/>
            <person name="Cheng J."/>
            <person name="Zhang Y."/>
            <person name="Shi Q."/>
            <person name="Xie Y."/>
            <person name="Shi X."/>
            <person name="Chang Y."/>
            <person name="Huang F."/>
            <person name="Chen Y."/>
            <person name="Hong S."/>
            <person name="Mi L."/>
            <person name="Sun Q."/>
            <person name="Zhang L."/>
            <person name="Zhou B."/>
            <person name="Peng R."/>
            <person name="Zhang X."/>
            <person name="Liu F."/>
        </authorList>
    </citation>
    <scope>NUCLEOTIDE SEQUENCE [LARGE SCALE GENOMIC DNA]</scope>
    <source>
        <strain evidence="10">cv. PA1801</strain>
    </source>
</reference>
<dbReference type="SUPFAM" id="SSF56672">
    <property type="entry name" value="DNA/RNA polymerases"/>
    <property type="match status" value="1"/>
</dbReference>
<dbReference type="Proteomes" id="UP000325315">
    <property type="component" value="Unassembled WGS sequence"/>
</dbReference>
<comment type="caution">
    <text evidence="9">The sequence shown here is derived from an EMBL/GenBank/DDBJ whole genome shotgun (WGS) entry which is preliminary data.</text>
</comment>
<gene>
    <name evidence="9" type="ORF">EPI10_027973</name>
</gene>
<dbReference type="GO" id="GO:0004519">
    <property type="term" value="F:endonuclease activity"/>
    <property type="evidence" value="ECO:0007669"/>
    <property type="project" value="UniProtKB-KW"/>
</dbReference>
<keyword evidence="5" id="KW-0378">Hydrolase</keyword>
<dbReference type="InterPro" id="IPR043502">
    <property type="entry name" value="DNA/RNA_pol_sf"/>
</dbReference>
<dbReference type="EMBL" id="SMMG02000009">
    <property type="protein sequence ID" value="KAA3461401.1"/>
    <property type="molecule type" value="Genomic_DNA"/>
</dbReference>
<evidence type="ECO:0000313" key="9">
    <source>
        <dbReference type="EMBL" id="KAA3461401.1"/>
    </source>
</evidence>
<keyword evidence="10" id="KW-1185">Reference proteome</keyword>
<keyword evidence="6" id="KW-0695">RNA-directed DNA polymerase</keyword>
<dbReference type="Gene3D" id="3.10.20.370">
    <property type="match status" value="1"/>
</dbReference>
<dbReference type="InterPro" id="IPR050951">
    <property type="entry name" value="Retrovirus_Pol_polyprotein"/>
</dbReference>
<evidence type="ECO:0000256" key="3">
    <source>
        <dbReference type="ARBA" id="ARBA00022722"/>
    </source>
</evidence>
<sequence length="227" mass="26775">MLTEAPVLTLPKSGKNFVIYNDASLSGLRCVLMQNGKVIAYASRQLKPHECNYPTHDLELAAMIFALKIWRHYLYSEKCYIYIDHKNLKYLLSQKELNLIQRRWMELLKDYECVFYYHPGKTNVVADALKDDKLMKKREMVQNGMAENFSIDDHNCLRFRNRICVPNVSKLKDLIIRKAHDSPFAIHPGGTKMYRNMRESYWWPGMKKDIVEYVAKCFTCQRVKAEH</sequence>
<dbReference type="PANTHER" id="PTHR37984">
    <property type="entry name" value="PROTEIN CBG26694"/>
    <property type="match status" value="1"/>
</dbReference>
<dbReference type="Pfam" id="PF17921">
    <property type="entry name" value="Integrase_H2C2"/>
    <property type="match status" value="1"/>
</dbReference>
<evidence type="ECO:0000256" key="2">
    <source>
        <dbReference type="ARBA" id="ARBA00022695"/>
    </source>
</evidence>
<feature type="domain" description="Integrase zinc-binding" evidence="8">
    <location>
        <begin position="169"/>
        <end position="225"/>
    </location>
</feature>
<dbReference type="CDD" id="cd09274">
    <property type="entry name" value="RNase_HI_RT_Ty3"/>
    <property type="match status" value="1"/>
</dbReference>
<dbReference type="GO" id="GO:0003964">
    <property type="term" value="F:RNA-directed DNA polymerase activity"/>
    <property type="evidence" value="ECO:0007669"/>
    <property type="project" value="UniProtKB-KW"/>
</dbReference>
<dbReference type="Gene3D" id="1.10.340.70">
    <property type="match status" value="1"/>
</dbReference>
<name>A0A5B6UTF8_9ROSI</name>
<dbReference type="FunFam" id="1.10.340.70:FF:000001">
    <property type="entry name" value="Retrovirus-related Pol polyprotein from transposon gypsy-like Protein"/>
    <property type="match status" value="1"/>
</dbReference>